<feature type="transmembrane region" description="Helical" evidence="1">
    <location>
        <begin position="89"/>
        <end position="108"/>
    </location>
</feature>
<feature type="transmembrane region" description="Helical" evidence="1">
    <location>
        <begin position="6"/>
        <end position="23"/>
    </location>
</feature>
<dbReference type="EMBL" id="JAHVHU010000002">
    <property type="protein sequence ID" value="MBY5956864.1"/>
    <property type="molecule type" value="Genomic_DNA"/>
</dbReference>
<feature type="transmembrane region" description="Helical" evidence="1">
    <location>
        <begin position="120"/>
        <end position="139"/>
    </location>
</feature>
<comment type="caution">
    <text evidence="2">The sequence shown here is derived from an EMBL/GenBank/DDBJ whole genome shotgun (WGS) entry which is preliminary data.</text>
</comment>
<keyword evidence="1" id="KW-0812">Transmembrane</keyword>
<dbReference type="Proteomes" id="UP000753961">
    <property type="component" value="Unassembled WGS sequence"/>
</dbReference>
<sequence length="210" mass="24301">MESRILILLMEVVVAVVGTITFGKYKHNTLRYFLLYLWGIVLLEVVGNFMQGQLEVSNLWLYNTFIILEFPLLVLWYRSFITSVQIKRILLSLTGGFLVFAGINTWVMQSFWVVFQSFNFIAGATSLIIAIILYFNEVLHTDKILIIQRGLLFWVSVGFLFFYASVIPIMITGNMLHHDGVVYNSFMLILNIILHICFLIGLLWGKKKFN</sequence>
<reference evidence="2" key="1">
    <citation type="submission" date="2021-06" db="EMBL/GenBank/DDBJ databases">
        <title>44 bacteria genomes isolated from Dapeng, Shenzhen.</title>
        <authorList>
            <person name="Zheng W."/>
            <person name="Yu S."/>
            <person name="Huang Y."/>
        </authorList>
    </citation>
    <scope>NUCLEOTIDE SEQUENCE</scope>
    <source>
        <strain evidence="2">DP5N28-2</strain>
    </source>
</reference>
<accession>A0A953LBP3</accession>
<dbReference type="AlphaFoldDB" id="A0A953LBP3"/>
<proteinExistence type="predicted"/>
<evidence type="ECO:0000313" key="3">
    <source>
        <dbReference type="Proteomes" id="UP000753961"/>
    </source>
</evidence>
<organism evidence="2 3">
    <name type="scientific">Membranihabitans marinus</name>
    <dbReference type="NCBI Taxonomy" id="1227546"/>
    <lineage>
        <taxon>Bacteria</taxon>
        <taxon>Pseudomonadati</taxon>
        <taxon>Bacteroidota</taxon>
        <taxon>Saprospiria</taxon>
        <taxon>Saprospirales</taxon>
        <taxon>Saprospiraceae</taxon>
        <taxon>Membranihabitans</taxon>
    </lineage>
</organism>
<keyword evidence="1" id="KW-1133">Transmembrane helix</keyword>
<protein>
    <submittedName>
        <fullName evidence="2">Uncharacterized protein</fullName>
    </submittedName>
</protein>
<feature type="transmembrane region" description="Helical" evidence="1">
    <location>
        <begin position="151"/>
        <end position="171"/>
    </location>
</feature>
<keyword evidence="3" id="KW-1185">Reference proteome</keyword>
<feature type="transmembrane region" description="Helical" evidence="1">
    <location>
        <begin position="59"/>
        <end position="77"/>
    </location>
</feature>
<feature type="transmembrane region" description="Helical" evidence="1">
    <location>
        <begin position="183"/>
        <end position="204"/>
    </location>
</feature>
<evidence type="ECO:0000313" key="2">
    <source>
        <dbReference type="EMBL" id="MBY5956864.1"/>
    </source>
</evidence>
<gene>
    <name evidence="2" type="ORF">KUV50_01870</name>
</gene>
<dbReference type="RefSeq" id="WP_222578384.1">
    <property type="nucleotide sequence ID" value="NZ_JAHVHU010000002.1"/>
</dbReference>
<name>A0A953LBP3_9BACT</name>
<feature type="transmembrane region" description="Helical" evidence="1">
    <location>
        <begin position="30"/>
        <end position="47"/>
    </location>
</feature>
<evidence type="ECO:0000256" key="1">
    <source>
        <dbReference type="SAM" id="Phobius"/>
    </source>
</evidence>
<keyword evidence="1" id="KW-0472">Membrane</keyword>